<dbReference type="RefSeq" id="WP_226580375.1">
    <property type="nucleotide sequence ID" value="NZ_BLAY01000037.1"/>
</dbReference>
<reference evidence="1" key="1">
    <citation type="submission" date="2019-10" db="EMBL/GenBank/DDBJ databases">
        <title>Draft genome sequece of Microseira wollei NIES-4236.</title>
        <authorList>
            <person name="Yamaguchi H."/>
            <person name="Suzuki S."/>
            <person name="Kawachi M."/>
        </authorList>
    </citation>
    <scope>NUCLEOTIDE SEQUENCE</scope>
    <source>
        <strain evidence="1">NIES-4236</strain>
    </source>
</reference>
<organism evidence="1 2">
    <name type="scientific">Microseira wollei NIES-4236</name>
    <dbReference type="NCBI Taxonomy" id="2530354"/>
    <lineage>
        <taxon>Bacteria</taxon>
        <taxon>Bacillati</taxon>
        <taxon>Cyanobacteriota</taxon>
        <taxon>Cyanophyceae</taxon>
        <taxon>Oscillatoriophycideae</taxon>
        <taxon>Aerosakkonematales</taxon>
        <taxon>Aerosakkonemataceae</taxon>
        <taxon>Microseira</taxon>
    </lineage>
</organism>
<evidence type="ECO:0000313" key="1">
    <source>
        <dbReference type="EMBL" id="GET37982.1"/>
    </source>
</evidence>
<evidence type="ECO:0000313" key="2">
    <source>
        <dbReference type="Proteomes" id="UP001050975"/>
    </source>
</evidence>
<proteinExistence type="predicted"/>
<sequence length="231" mass="26265">MEKDFGQEFNPPTPQPGEIWELSRYLRSPLLFSKEEQQQLYSEAARRFLEGKSPPRYVTIVNSPDPPLDPEAEWQVVSVMLMSPETNFLSDVDLLIPQEISGVGQDLLAETWHILPMLTCNLLQPVGRRLSREIYDLLMTVGDYYLGLVDAAPSPQEIQALALKIAPISTSEQPEIQAFHRQEQAWSDVLLVPLAAYRAYFKGMKLTEVVLNEALQISRYLSVETQQDCEI</sequence>
<dbReference type="EMBL" id="BLAY01000037">
    <property type="protein sequence ID" value="GET37982.1"/>
    <property type="molecule type" value="Genomic_DNA"/>
</dbReference>
<name>A0AAV3X574_9CYAN</name>
<dbReference type="Proteomes" id="UP001050975">
    <property type="component" value="Unassembled WGS sequence"/>
</dbReference>
<keyword evidence="2" id="KW-1185">Reference proteome</keyword>
<comment type="caution">
    <text evidence="1">The sequence shown here is derived from an EMBL/GenBank/DDBJ whole genome shotgun (WGS) entry which is preliminary data.</text>
</comment>
<protein>
    <submittedName>
        <fullName evidence="1">Uncharacterized protein</fullName>
    </submittedName>
</protein>
<gene>
    <name evidence="1" type="ORF">MiSe_27360</name>
</gene>
<accession>A0AAV3X574</accession>
<dbReference type="AlphaFoldDB" id="A0AAV3X574"/>